<keyword evidence="3" id="KW-1133">Transmembrane helix</keyword>
<dbReference type="GO" id="GO:0005975">
    <property type="term" value="P:carbohydrate metabolic process"/>
    <property type="evidence" value="ECO:0007669"/>
    <property type="project" value="InterPro"/>
</dbReference>
<dbReference type="Pfam" id="PF01531">
    <property type="entry name" value="Glyco_transf_11"/>
    <property type="match status" value="1"/>
</dbReference>
<keyword evidence="3" id="KW-0325">Glycoprotein</keyword>
<dbReference type="EC" id="2.4.1.-" evidence="3"/>
<name>A0A8S1CEC8_9INSE</name>
<proteinExistence type="inferred from homology"/>
<dbReference type="PANTHER" id="PTHR11927">
    <property type="entry name" value="GALACTOSIDE 2-L-FUCOSYLTRANSFERASE"/>
    <property type="match status" value="1"/>
</dbReference>
<keyword evidence="1 3" id="KW-0328">Glycosyltransferase</keyword>
<gene>
    <name evidence="4" type="ORF">CLODIP_2_CD06553</name>
</gene>
<comment type="pathway">
    <text evidence="3">Protein modification; protein glycosylation.</text>
</comment>
<evidence type="ECO:0000313" key="5">
    <source>
        <dbReference type="Proteomes" id="UP000494165"/>
    </source>
</evidence>
<comment type="caution">
    <text evidence="4">The sequence shown here is derived from an EMBL/GenBank/DDBJ whole genome shotgun (WGS) entry which is preliminary data.</text>
</comment>
<evidence type="ECO:0000256" key="3">
    <source>
        <dbReference type="RuleBase" id="RU363129"/>
    </source>
</evidence>
<dbReference type="AlphaFoldDB" id="A0A8S1CEC8"/>
<dbReference type="EMBL" id="CADEPI010000022">
    <property type="protein sequence ID" value="CAB3365760.1"/>
    <property type="molecule type" value="Genomic_DNA"/>
</dbReference>
<sequence>MWKAWKVNGFIFLVIINAFFWIAEIKLELLQEIDQKITDRIIRKFSNFIDGLGQNKTEAEFYDCPKEPIVFSEFAFGQTGNRIWEYAGGWALGKLLKRKAYVVPSALVHLSRLFPNLSSESFERIEHCNLTFMKVKEDAEPLETLEERAKGKHLMYSRFHMLPAAILPFMDEARVEFKFNDKIMAQVNQTLKDIGAEGHVVVAVHVRRSDYPRLLKGRYHLSEANASYYLDAMDWFRKNIKGNLLFVIVCDDYQWVRENLISSEDVVIVMQDNYHDLAMLCHADHNIIDYGTFGTWGGLMTKGHTISLLRLDIDRQMAKYKNWHVFDDRKYLTRYQ</sequence>
<evidence type="ECO:0000313" key="4">
    <source>
        <dbReference type="EMBL" id="CAB3365760.1"/>
    </source>
</evidence>
<keyword evidence="3" id="KW-0812">Transmembrane</keyword>
<evidence type="ECO:0000256" key="2">
    <source>
        <dbReference type="ARBA" id="ARBA00022679"/>
    </source>
</evidence>
<feature type="transmembrane region" description="Helical" evidence="3">
    <location>
        <begin position="7"/>
        <end position="23"/>
    </location>
</feature>
<accession>A0A8S1CEC8</accession>
<keyword evidence="2 3" id="KW-0808">Transferase</keyword>
<organism evidence="4 5">
    <name type="scientific">Cloeon dipterum</name>
    <dbReference type="NCBI Taxonomy" id="197152"/>
    <lineage>
        <taxon>Eukaryota</taxon>
        <taxon>Metazoa</taxon>
        <taxon>Ecdysozoa</taxon>
        <taxon>Arthropoda</taxon>
        <taxon>Hexapoda</taxon>
        <taxon>Insecta</taxon>
        <taxon>Pterygota</taxon>
        <taxon>Palaeoptera</taxon>
        <taxon>Ephemeroptera</taxon>
        <taxon>Pisciforma</taxon>
        <taxon>Baetidae</taxon>
        <taxon>Cloeon</taxon>
    </lineage>
</organism>
<keyword evidence="5" id="KW-1185">Reference proteome</keyword>
<keyword evidence="3" id="KW-0735">Signal-anchor</keyword>
<reference evidence="4 5" key="1">
    <citation type="submission" date="2020-04" db="EMBL/GenBank/DDBJ databases">
        <authorList>
            <person name="Alioto T."/>
            <person name="Alioto T."/>
            <person name="Gomez Garrido J."/>
        </authorList>
    </citation>
    <scope>NUCLEOTIDE SEQUENCE [LARGE SCALE GENOMIC DNA]</scope>
</reference>
<comment type="similarity">
    <text evidence="3">Belongs to the glycosyltransferase 11 family.</text>
</comment>
<dbReference type="Proteomes" id="UP000494165">
    <property type="component" value="Unassembled WGS sequence"/>
</dbReference>
<comment type="subcellular location">
    <subcellularLocation>
        <location evidence="3">Golgi apparatus</location>
        <location evidence="3">Golgi stack membrane</location>
        <topology evidence="3">Single-pass type II membrane protein</topology>
    </subcellularLocation>
</comment>
<protein>
    <recommendedName>
        <fullName evidence="3">L-Fucosyltransferase</fullName>
        <ecNumber evidence="3">2.4.1.-</ecNumber>
    </recommendedName>
</protein>
<dbReference type="OrthoDB" id="3226at2759"/>
<dbReference type="GO" id="GO:0008107">
    <property type="term" value="F:galactoside 2-alpha-L-fucosyltransferase activity"/>
    <property type="evidence" value="ECO:0007669"/>
    <property type="project" value="InterPro"/>
</dbReference>
<dbReference type="GO" id="GO:0032580">
    <property type="term" value="C:Golgi cisterna membrane"/>
    <property type="evidence" value="ECO:0007669"/>
    <property type="project" value="UniProtKB-SubCell"/>
</dbReference>
<dbReference type="PANTHER" id="PTHR11927:SF9">
    <property type="entry name" value="L-FUCOSYLTRANSFERASE"/>
    <property type="match status" value="1"/>
</dbReference>
<keyword evidence="3" id="KW-0472">Membrane</keyword>
<keyword evidence="3" id="KW-0333">Golgi apparatus</keyword>
<dbReference type="InterPro" id="IPR002516">
    <property type="entry name" value="Glyco_trans_11"/>
</dbReference>
<evidence type="ECO:0000256" key="1">
    <source>
        <dbReference type="ARBA" id="ARBA00022676"/>
    </source>
</evidence>